<evidence type="ECO:0000256" key="3">
    <source>
        <dbReference type="SAM" id="SignalP"/>
    </source>
</evidence>
<gene>
    <name evidence="5" type="ORF">J2S36_000441</name>
</gene>
<keyword evidence="3" id="KW-0732">Signal</keyword>
<comment type="caution">
    <text evidence="5">The sequence shown here is derived from an EMBL/GenBank/DDBJ whole genome shotgun (WGS) entry which is preliminary data.</text>
</comment>
<feature type="compositionally biased region" description="Polar residues" evidence="1">
    <location>
        <begin position="665"/>
        <end position="686"/>
    </location>
</feature>
<dbReference type="EMBL" id="JAVDUJ010000001">
    <property type="protein sequence ID" value="MDR6938898.1"/>
    <property type="molecule type" value="Genomic_DNA"/>
</dbReference>
<keyword evidence="2" id="KW-1133">Transmembrane helix</keyword>
<dbReference type="Proteomes" id="UP001266099">
    <property type="component" value="Unassembled WGS sequence"/>
</dbReference>
<name>A0ABU1T0L2_9ACTO</name>
<protein>
    <recommendedName>
        <fullName evidence="4">SHIRT domain-containing protein</fullName>
    </recommendedName>
</protein>
<keyword evidence="2" id="KW-0472">Membrane</keyword>
<evidence type="ECO:0000256" key="1">
    <source>
        <dbReference type="SAM" id="MobiDB-lite"/>
    </source>
</evidence>
<evidence type="ECO:0000256" key="2">
    <source>
        <dbReference type="SAM" id="Phobius"/>
    </source>
</evidence>
<sequence length="812" mass="88548">MTKKIISGLIAFFLMCTGFFSASTAFAASGDSVTINYYIVDGELNKVTANDENNYKLSEKVVYKPEQFTEQLGKHNALAHTNEGLIKMRPFMGWSTLKRADFDKTAEGQLYSETQTVGEVVKANPELKEITLYSLYDGRIGKSISLLGKDIPFANSNYNRHVDIRMNHGMTKDTVSTMFSRDLTLKDYAEEPYEIKYSGNGFADTDRGKHNINTTISAYIDQEIPQYNLGATALFNYNKGIAFVVKTNAGHWGTPLRDSEVEMTMLLDENYVSIPNRIEGLTFSSYTFQLKRAFGYTADGKKKDVDLEITKYSPESPLTSFNLANLSGLKNITLVAKPKNQTDDNKNIDAVSKFTAKEYTQDMLLHMPQGVAFIPQEKAVKAANEQQIIATSGSVSGTIAHTSIGPFSPSDTISLRESNAINIKFVPAMVNFIDNGAKLGGTDASLGYAKFALNGKLADDVFNTGTAPAPLTDANGTKTTAGDSMHAWVVGENYSVNGTSRTFAGWNTKADGTGTMVYANTKLTKDLFNAAEADVEDLKLYAMWQGNVKYKFAADPKLTDAPALPQSVMQKLPAQGTAIIGAEVTPAVVNSDPIVDNVNRGKWIFKGWTPATATLPFSGELTFTGYWTFTKNPVAPVNYKFAVNPKTTNSPTLPDFLKKYLPPSTSTEIGTQVTPTPINPGTQEDSANGGKWTFDGWNPATATEVTKTGITFTGYWTFTKNPVAPQPKPSDPIIEPKKPEITPQPKPSDPIIEPKKPEITPQPKPSDPIVEPKKQDQQDLAKTGSTLGLPGALAALFVIVGVIIALRTRKHS</sequence>
<dbReference type="Pfam" id="PF18655">
    <property type="entry name" value="SHIRT"/>
    <property type="match status" value="2"/>
</dbReference>
<evidence type="ECO:0000259" key="4">
    <source>
        <dbReference type="Pfam" id="PF18655"/>
    </source>
</evidence>
<dbReference type="InterPro" id="IPR041030">
    <property type="entry name" value="SHIRT"/>
</dbReference>
<organism evidence="5 6">
    <name type="scientific">Arcanobacterium hippocoleae</name>
    <dbReference type="NCBI Taxonomy" id="149017"/>
    <lineage>
        <taxon>Bacteria</taxon>
        <taxon>Bacillati</taxon>
        <taxon>Actinomycetota</taxon>
        <taxon>Actinomycetes</taxon>
        <taxon>Actinomycetales</taxon>
        <taxon>Actinomycetaceae</taxon>
        <taxon>Arcanobacterium</taxon>
    </lineage>
</organism>
<feature type="chain" id="PRO_5046078503" description="SHIRT domain-containing protein" evidence="3">
    <location>
        <begin position="28"/>
        <end position="812"/>
    </location>
</feature>
<keyword evidence="6" id="KW-1185">Reference proteome</keyword>
<accession>A0ABU1T0L2</accession>
<feature type="domain" description="SHIRT" evidence="4">
    <location>
        <begin position="638"/>
        <end position="719"/>
    </location>
</feature>
<proteinExistence type="predicted"/>
<dbReference type="RefSeq" id="WP_309955084.1">
    <property type="nucleotide sequence ID" value="NZ_JAVDUJ010000001.1"/>
</dbReference>
<feature type="region of interest" description="Disordered" evidence="1">
    <location>
        <begin position="721"/>
        <end position="784"/>
    </location>
</feature>
<feature type="signal peptide" evidence="3">
    <location>
        <begin position="1"/>
        <end position="27"/>
    </location>
</feature>
<feature type="transmembrane region" description="Helical" evidence="2">
    <location>
        <begin position="787"/>
        <end position="806"/>
    </location>
</feature>
<feature type="region of interest" description="Disordered" evidence="1">
    <location>
        <begin position="665"/>
        <end position="695"/>
    </location>
</feature>
<feature type="compositionally biased region" description="Basic and acidic residues" evidence="1">
    <location>
        <begin position="770"/>
        <end position="779"/>
    </location>
</feature>
<reference evidence="5 6" key="1">
    <citation type="submission" date="2023-07" db="EMBL/GenBank/DDBJ databases">
        <title>Sequencing the genomes of 1000 actinobacteria strains.</title>
        <authorList>
            <person name="Klenk H.-P."/>
        </authorList>
    </citation>
    <scope>NUCLEOTIDE SEQUENCE [LARGE SCALE GENOMIC DNA]</scope>
    <source>
        <strain evidence="5 6">DSM 15539</strain>
    </source>
</reference>
<feature type="domain" description="SHIRT" evidence="4">
    <location>
        <begin position="547"/>
        <end position="611"/>
    </location>
</feature>
<evidence type="ECO:0000313" key="5">
    <source>
        <dbReference type="EMBL" id="MDR6938898.1"/>
    </source>
</evidence>
<keyword evidence="2" id="KW-0812">Transmembrane</keyword>
<evidence type="ECO:0000313" key="6">
    <source>
        <dbReference type="Proteomes" id="UP001266099"/>
    </source>
</evidence>